<dbReference type="SUPFAM" id="SSF144232">
    <property type="entry name" value="HIT/MYND zinc finger-like"/>
    <property type="match status" value="1"/>
</dbReference>
<evidence type="ECO:0000313" key="8">
    <source>
        <dbReference type="Proteomes" id="UP001221757"/>
    </source>
</evidence>
<sequence length="504" mass="56710">MKLIIDFQGNSATASLVSETPGVRAVIARAWGVYLNDERNVDEPGVADAIQFINRDTQSGHPPNIHEYTEGVGGLDRFAVCVLYHIDRVLRRPHGYPVSNTTVFLLKGLLRLLVESDDGQGPLATALLTSGIIGTITLVLCSFDASTLEGADDVRKRCFNLLTRRFDLSPSYPSLAESFKSNLVHAITTCAQNDLRMDDFLRTLLQRVLPRSLISHTVLSAIDRPVDKDTVLLFPQPDPFRDSELFQLWDRFNKTALRNVRILQAYNKAVSTSVLGCDNMKCEQIRRKNELMRCSSCRAIYYCSTACQALDWYEDGHRDVCSHLRNLRLEFAAEPETLSTRDRSFLHALVHYDYERTLRRSCVDKIGFIRQNPGEQFYLLFDYTRGFERPQVRPVGSPPDPNPSEGSATQWADQIARAARSGGRLNLVVVLVADGEHISRRMVPVRSPTSALHDGLSQIAGRITSGADLAAFTPRIMEDVSSLLRERKERGDHRPVWQRLVVPE</sequence>
<dbReference type="AlphaFoldDB" id="A0AAD7DIP1"/>
<evidence type="ECO:0000256" key="1">
    <source>
        <dbReference type="ARBA" id="ARBA00022723"/>
    </source>
</evidence>
<protein>
    <recommendedName>
        <fullName evidence="6">MYND-type domain-containing protein</fullName>
    </recommendedName>
</protein>
<keyword evidence="2 4" id="KW-0863">Zinc-finger</keyword>
<dbReference type="GO" id="GO:0008270">
    <property type="term" value="F:zinc ion binding"/>
    <property type="evidence" value="ECO:0007669"/>
    <property type="project" value="UniProtKB-KW"/>
</dbReference>
<keyword evidence="1" id="KW-0479">Metal-binding</keyword>
<dbReference type="Proteomes" id="UP001221757">
    <property type="component" value="Unassembled WGS sequence"/>
</dbReference>
<accession>A0AAD7DIP1</accession>
<evidence type="ECO:0000256" key="5">
    <source>
        <dbReference type="SAM" id="MobiDB-lite"/>
    </source>
</evidence>
<evidence type="ECO:0000256" key="2">
    <source>
        <dbReference type="ARBA" id="ARBA00022771"/>
    </source>
</evidence>
<feature type="domain" description="MYND-type" evidence="6">
    <location>
        <begin position="282"/>
        <end position="321"/>
    </location>
</feature>
<gene>
    <name evidence="7" type="ORF">B0H17DRAFT_1133021</name>
</gene>
<dbReference type="Gene3D" id="6.10.140.2220">
    <property type="match status" value="1"/>
</dbReference>
<name>A0AAD7DIP1_MYCRO</name>
<dbReference type="InterPro" id="IPR002893">
    <property type="entry name" value="Znf_MYND"/>
</dbReference>
<evidence type="ECO:0000256" key="4">
    <source>
        <dbReference type="PROSITE-ProRule" id="PRU00134"/>
    </source>
</evidence>
<proteinExistence type="predicted"/>
<dbReference type="PROSITE" id="PS50865">
    <property type="entry name" value="ZF_MYND_2"/>
    <property type="match status" value="1"/>
</dbReference>
<comment type="caution">
    <text evidence="7">The sequence shown here is derived from an EMBL/GenBank/DDBJ whole genome shotgun (WGS) entry which is preliminary data.</text>
</comment>
<dbReference type="EMBL" id="JARKIE010000051">
    <property type="protein sequence ID" value="KAJ7692542.1"/>
    <property type="molecule type" value="Genomic_DNA"/>
</dbReference>
<feature type="region of interest" description="Disordered" evidence="5">
    <location>
        <begin position="391"/>
        <end position="410"/>
    </location>
</feature>
<evidence type="ECO:0000313" key="7">
    <source>
        <dbReference type="EMBL" id="KAJ7692542.1"/>
    </source>
</evidence>
<keyword evidence="8" id="KW-1185">Reference proteome</keyword>
<dbReference type="Pfam" id="PF01753">
    <property type="entry name" value="zf-MYND"/>
    <property type="match status" value="1"/>
</dbReference>
<keyword evidence="3" id="KW-0862">Zinc</keyword>
<organism evidence="7 8">
    <name type="scientific">Mycena rosella</name>
    <name type="common">Pink bonnet</name>
    <name type="synonym">Agaricus rosellus</name>
    <dbReference type="NCBI Taxonomy" id="1033263"/>
    <lineage>
        <taxon>Eukaryota</taxon>
        <taxon>Fungi</taxon>
        <taxon>Dikarya</taxon>
        <taxon>Basidiomycota</taxon>
        <taxon>Agaricomycotina</taxon>
        <taxon>Agaricomycetes</taxon>
        <taxon>Agaricomycetidae</taxon>
        <taxon>Agaricales</taxon>
        <taxon>Marasmiineae</taxon>
        <taxon>Mycenaceae</taxon>
        <taxon>Mycena</taxon>
    </lineage>
</organism>
<evidence type="ECO:0000256" key="3">
    <source>
        <dbReference type="ARBA" id="ARBA00022833"/>
    </source>
</evidence>
<evidence type="ECO:0000259" key="6">
    <source>
        <dbReference type="PROSITE" id="PS50865"/>
    </source>
</evidence>
<reference evidence="7" key="1">
    <citation type="submission" date="2023-03" db="EMBL/GenBank/DDBJ databases">
        <title>Massive genome expansion in bonnet fungi (Mycena s.s.) driven by repeated elements and novel gene families across ecological guilds.</title>
        <authorList>
            <consortium name="Lawrence Berkeley National Laboratory"/>
            <person name="Harder C.B."/>
            <person name="Miyauchi S."/>
            <person name="Viragh M."/>
            <person name="Kuo A."/>
            <person name="Thoen E."/>
            <person name="Andreopoulos B."/>
            <person name="Lu D."/>
            <person name="Skrede I."/>
            <person name="Drula E."/>
            <person name="Henrissat B."/>
            <person name="Morin E."/>
            <person name="Kohler A."/>
            <person name="Barry K."/>
            <person name="LaButti K."/>
            <person name="Morin E."/>
            <person name="Salamov A."/>
            <person name="Lipzen A."/>
            <person name="Mereny Z."/>
            <person name="Hegedus B."/>
            <person name="Baldrian P."/>
            <person name="Stursova M."/>
            <person name="Weitz H."/>
            <person name="Taylor A."/>
            <person name="Grigoriev I.V."/>
            <person name="Nagy L.G."/>
            <person name="Martin F."/>
            <person name="Kauserud H."/>
        </authorList>
    </citation>
    <scope>NUCLEOTIDE SEQUENCE</scope>
    <source>
        <strain evidence="7">CBHHK067</strain>
    </source>
</reference>